<dbReference type="AlphaFoldDB" id="X1QVR1"/>
<organism evidence="1">
    <name type="scientific">marine sediment metagenome</name>
    <dbReference type="NCBI Taxonomy" id="412755"/>
    <lineage>
        <taxon>unclassified sequences</taxon>
        <taxon>metagenomes</taxon>
        <taxon>ecological metagenomes</taxon>
    </lineage>
</organism>
<protein>
    <submittedName>
        <fullName evidence="1">Uncharacterized protein</fullName>
    </submittedName>
</protein>
<proteinExistence type="predicted"/>
<gene>
    <name evidence="1" type="ORF">S06H3_60742</name>
</gene>
<comment type="caution">
    <text evidence="1">The sequence shown here is derived from an EMBL/GenBank/DDBJ whole genome shotgun (WGS) entry which is preliminary data.</text>
</comment>
<accession>X1QVR1</accession>
<dbReference type="EMBL" id="BARV01039684">
    <property type="protein sequence ID" value="GAI47369.1"/>
    <property type="molecule type" value="Genomic_DNA"/>
</dbReference>
<evidence type="ECO:0000313" key="1">
    <source>
        <dbReference type="EMBL" id="GAI47369.1"/>
    </source>
</evidence>
<feature type="non-terminal residue" evidence="1">
    <location>
        <position position="1"/>
    </location>
</feature>
<name>X1QVR1_9ZZZZ</name>
<sequence>ATCRDRLREGSAFILMRGAIQISPVKPPFIEPVSELLNWLMKQQRKLLREGVPISETGIAPYMDKIPRNLADKLKSLIPAESFIMEVSIEKLSLRFRGTLYKRNFQGEDSLNVLLVPQNQASSAILVFGITNTVPIFDEGPATTVNITPLAIYREY</sequence>
<reference evidence="1" key="1">
    <citation type="journal article" date="2014" name="Front. Microbiol.">
        <title>High frequency of phylogenetically diverse reductive dehalogenase-homologous genes in deep subseafloor sedimentary metagenomes.</title>
        <authorList>
            <person name="Kawai M."/>
            <person name="Futagami T."/>
            <person name="Toyoda A."/>
            <person name="Takaki Y."/>
            <person name="Nishi S."/>
            <person name="Hori S."/>
            <person name="Arai W."/>
            <person name="Tsubouchi T."/>
            <person name="Morono Y."/>
            <person name="Uchiyama I."/>
            <person name="Ito T."/>
            <person name="Fujiyama A."/>
            <person name="Inagaki F."/>
            <person name="Takami H."/>
        </authorList>
    </citation>
    <scope>NUCLEOTIDE SEQUENCE</scope>
    <source>
        <strain evidence="1">Expedition CK06-06</strain>
    </source>
</reference>